<accession>A0A3S5CUL7</accession>
<evidence type="ECO:0000313" key="3">
    <source>
        <dbReference type="Proteomes" id="UP000784294"/>
    </source>
</evidence>
<evidence type="ECO:0000256" key="1">
    <source>
        <dbReference type="SAM" id="MobiDB-lite"/>
    </source>
</evidence>
<reference evidence="2" key="1">
    <citation type="submission" date="2018-11" db="EMBL/GenBank/DDBJ databases">
        <authorList>
            <consortium name="Pathogen Informatics"/>
        </authorList>
    </citation>
    <scope>NUCLEOTIDE SEQUENCE</scope>
</reference>
<keyword evidence="3" id="KW-1185">Reference proteome</keyword>
<name>A0A3S5CUL7_9PLAT</name>
<comment type="caution">
    <text evidence="2">The sequence shown here is derived from an EMBL/GenBank/DDBJ whole genome shotgun (WGS) entry which is preliminary data.</text>
</comment>
<dbReference type="AlphaFoldDB" id="A0A3S5CUL7"/>
<evidence type="ECO:0000313" key="2">
    <source>
        <dbReference type="EMBL" id="VEL38462.1"/>
    </source>
</evidence>
<organism evidence="2 3">
    <name type="scientific">Protopolystoma xenopodis</name>
    <dbReference type="NCBI Taxonomy" id="117903"/>
    <lineage>
        <taxon>Eukaryota</taxon>
        <taxon>Metazoa</taxon>
        <taxon>Spiralia</taxon>
        <taxon>Lophotrochozoa</taxon>
        <taxon>Platyhelminthes</taxon>
        <taxon>Monogenea</taxon>
        <taxon>Polyopisthocotylea</taxon>
        <taxon>Polystomatidea</taxon>
        <taxon>Polystomatidae</taxon>
        <taxon>Protopolystoma</taxon>
    </lineage>
</organism>
<protein>
    <submittedName>
        <fullName evidence="2">Uncharacterized protein</fullName>
    </submittedName>
</protein>
<feature type="region of interest" description="Disordered" evidence="1">
    <location>
        <begin position="16"/>
        <end position="37"/>
    </location>
</feature>
<sequence>MPHFCCHLKRYRQEERARGMSKTGEAGYPEDANNIDDNADLEDEMDIEILLNEALPPEEEDAEDDDQELEEEAIERITETMREDFESEESAQDELIEALNELRIPVKRVDAGASIIVVRHRLIKVSFSPLVVPD</sequence>
<dbReference type="Proteomes" id="UP000784294">
    <property type="component" value="Unassembled WGS sequence"/>
</dbReference>
<gene>
    <name evidence="2" type="ORF">PXEA_LOCUS31902</name>
</gene>
<proteinExistence type="predicted"/>
<dbReference type="EMBL" id="CAAALY010257995">
    <property type="protein sequence ID" value="VEL38462.1"/>
    <property type="molecule type" value="Genomic_DNA"/>
</dbReference>